<keyword evidence="2" id="KW-0882">Thioester bond</keyword>
<dbReference type="SMART" id="SM01419">
    <property type="entry name" value="Thiol-ester_cl"/>
    <property type="match status" value="1"/>
</dbReference>
<keyword evidence="1" id="KW-0732">Signal</keyword>
<feature type="region of interest" description="Disordered" evidence="3">
    <location>
        <begin position="1"/>
        <end position="33"/>
    </location>
</feature>
<feature type="domain" description="Alpha-2-macroglobulin bait region" evidence="4">
    <location>
        <begin position="352"/>
        <end position="490"/>
    </location>
</feature>
<evidence type="ECO:0000313" key="6">
    <source>
        <dbReference type="EMBL" id="KAJ5074214.1"/>
    </source>
</evidence>
<evidence type="ECO:0000313" key="7">
    <source>
        <dbReference type="Proteomes" id="UP001149090"/>
    </source>
</evidence>
<dbReference type="Gene3D" id="2.60.40.1930">
    <property type="match status" value="1"/>
</dbReference>
<dbReference type="OMA" id="KAYTQWQ"/>
<dbReference type="OrthoDB" id="9998011at2759"/>
<sequence length="1403" mass="159103">MGQKPTKQEAEKDEKEQTKPKKPLQPKKITEKDRLEQDYFQSARYSLHISTDKVTYKPGETVYFRGVILEAFNHKPLGDLNELEGNPKMKILSPKGDSILEQVISRPQKSVYSVSWKIPEDSVGGEYKMQIFHEYGKGTPLSERKFTVRVFRPPRLKSDLEFIQKAYGAGDEVKASLSVERAEGGFPEGANVTAIARLDNEEVYRGDYVLDKNGKCIISFKLPLEIKEGIGNLNCSITDGGVNENASKTLPVVLKKMDVQLYPEGGELVCGLKCGVYVEAVTPSGSPADFEGILVCSKEDGVNKNVIIKTNHEGRGRFEFTPQKEIGYEIKIIKPAGVTVPIKLPEIKSKGVSIISNKKSFEFKEKISITISSTQKEEYIVGVYKREKEISNKEIKFEEENSSQKIELETKENDGILRITVWKKTDLTPIAERIVFVHPVDEIIFEVEPDKKTYCPGDTVSLKIKSKTKSGKPIEAVCGVTVTDDSVFKMTEKRERPPRLPAMYFLENEVDHLEDCQVYLSPDQVESNENEEQEKLEKFTELDLLLGTQGWRRFVKIDTNLVNNPNKQKLEKLFVAYCDPKIRERELENERRRERMSRMKMKKKSKEMPRRRNMMMREKAIQNEAIIPKLEIQEETKKKKKKKKKCQLKFQWIAPIQAPQVQYAREFAHQRRPNRQPGERNDFVDTLYYSPFNSITEEKDIFETTIQFDLNDSVSSFRVFIDGFNSEGLLGFSESFVIDSKEPFYLEPKFPLEVSFGDKINLPVALVNSLPNDMDLSLKAEILSKSLAIEGDSEWKGTLKSEERTKKFFNMTVSQTLETAKLQINGNDTNNPAIKDQVTREIEVKPVGFPLSLDVSGLLIPEGTVNQKIRIPDDIVEGSITTYCSVFPSPMGNLTESLKSFIREPCGCFEQTSMTVYPLTMAQQYFKTHTGVDPNFITESNEKLERGYKRLIGYECKKGGYEWFGGDPGHEALTAMGIMEFTDLSQVFPVDQEMLNRTTSWVLTRIDKSKGVFERNSRALDYFGGAPPHTTDAYITWALSESKIEYKELKPIVDNLIKQGQDKFKDDSYFLSLVSLILFNFGFKDQSLEFAEKLTALQDKDSKDIKEKGHLTKAETSITRSSGFNLNMETTSLSVLTWLNFPEKFGQNIEYAMQYINSNCKGGNFGSTQSTVLALKAIMKYDILSAKASKEGSVELIINDESVDALGIVPEQKGALIFPDFSSFLQKGKENSIELKMIEGSTMPFVIQFSLTTPKPNSNPNCKVDLSTKLISQNENDKESKMNTIKQGEATEVEVIVTNKTDEGIPMTVAIIGLPGGLEVRYDQLKELVKKGIIASFEMIGARELVFYWRAMKPKEIIKFSVDVIAAVPGIYTGPSSRVYLYYTNDEKIWVDPLKIEILPDDK</sequence>
<dbReference type="InterPro" id="IPR050473">
    <property type="entry name" value="A2M/Complement_sys"/>
</dbReference>
<dbReference type="InterPro" id="IPR001599">
    <property type="entry name" value="Macroglobln_a2"/>
</dbReference>
<reference evidence="6" key="1">
    <citation type="submission" date="2022-10" db="EMBL/GenBank/DDBJ databases">
        <title>Novel sulphate-reducing endosymbionts in the free-living metamonad Anaeramoeba.</title>
        <authorList>
            <person name="Jerlstrom-Hultqvist J."/>
            <person name="Cepicka I."/>
            <person name="Gallot-Lavallee L."/>
            <person name="Salas-Leiva D."/>
            <person name="Curtis B.A."/>
            <person name="Zahonova K."/>
            <person name="Pipaliya S."/>
            <person name="Dacks J."/>
            <person name="Roger A.J."/>
        </authorList>
    </citation>
    <scope>NUCLEOTIDE SEQUENCE</scope>
    <source>
        <strain evidence="6">BMAN</strain>
    </source>
</reference>
<dbReference type="GO" id="GO:0004866">
    <property type="term" value="F:endopeptidase inhibitor activity"/>
    <property type="evidence" value="ECO:0007669"/>
    <property type="project" value="InterPro"/>
</dbReference>
<feature type="region of interest" description="Disordered" evidence="3">
    <location>
        <begin position="589"/>
        <end position="610"/>
    </location>
</feature>
<dbReference type="InterPro" id="IPR036595">
    <property type="entry name" value="A-macroglobulin_rcpt-bd_sf"/>
</dbReference>
<dbReference type="PANTHER" id="PTHR11412:SF136">
    <property type="entry name" value="CD109 ANTIGEN"/>
    <property type="match status" value="1"/>
</dbReference>
<dbReference type="PANTHER" id="PTHR11412">
    <property type="entry name" value="MACROGLOBULIN / COMPLEMENT"/>
    <property type="match status" value="1"/>
</dbReference>
<dbReference type="InterPro" id="IPR011625">
    <property type="entry name" value="A2M_N_BRD"/>
</dbReference>
<dbReference type="InterPro" id="IPR011626">
    <property type="entry name" value="Alpha-macroglobulin_TED"/>
</dbReference>
<dbReference type="EMBL" id="JAPDFW010000070">
    <property type="protein sequence ID" value="KAJ5074214.1"/>
    <property type="molecule type" value="Genomic_DNA"/>
</dbReference>
<comment type="caution">
    <text evidence="6">The sequence shown here is derived from an EMBL/GenBank/DDBJ whole genome shotgun (WGS) entry which is preliminary data.</text>
</comment>
<evidence type="ECO:0000259" key="4">
    <source>
        <dbReference type="SMART" id="SM01359"/>
    </source>
</evidence>
<evidence type="ECO:0000256" key="3">
    <source>
        <dbReference type="SAM" id="MobiDB-lite"/>
    </source>
</evidence>
<dbReference type="SUPFAM" id="SSF48239">
    <property type="entry name" value="Terpenoid cyclases/Protein prenyltransferases"/>
    <property type="match status" value="1"/>
</dbReference>
<dbReference type="Pfam" id="PF00207">
    <property type="entry name" value="A2M"/>
    <property type="match status" value="1"/>
</dbReference>
<protein>
    <submittedName>
        <fullName evidence="6">Macroglobulin / complement</fullName>
    </submittedName>
</protein>
<dbReference type="Gene3D" id="1.50.10.20">
    <property type="match status" value="1"/>
</dbReference>
<evidence type="ECO:0000256" key="1">
    <source>
        <dbReference type="ARBA" id="ARBA00022729"/>
    </source>
</evidence>
<dbReference type="InterPro" id="IPR047565">
    <property type="entry name" value="Alpha-macroglob_thiol-ester_cl"/>
</dbReference>
<dbReference type="Proteomes" id="UP001149090">
    <property type="component" value="Unassembled WGS sequence"/>
</dbReference>
<keyword evidence="7" id="KW-1185">Reference proteome</keyword>
<dbReference type="Pfam" id="PF07678">
    <property type="entry name" value="TED_complement"/>
    <property type="match status" value="1"/>
</dbReference>
<dbReference type="CDD" id="cd02891">
    <property type="entry name" value="A2M_like"/>
    <property type="match status" value="1"/>
</dbReference>
<feature type="domain" description="Alpha-2-macroglobulin" evidence="5">
    <location>
        <begin position="690"/>
        <end position="780"/>
    </location>
</feature>
<feature type="compositionally biased region" description="Basic and acidic residues" evidence="3">
    <location>
        <begin position="1"/>
        <end position="19"/>
    </location>
</feature>
<dbReference type="InterPro" id="IPR002890">
    <property type="entry name" value="MG2"/>
</dbReference>
<gene>
    <name evidence="6" type="ORF">M0811_00843</name>
</gene>
<proteinExistence type="predicted"/>
<dbReference type="InterPro" id="IPR008930">
    <property type="entry name" value="Terpenoid_cyclase/PrenylTrfase"/>
</dbReference>
<dbReference type="Gene3D" id="2.60.40.690">
    <property type="entry name" value="Alpha-macroglobulin, receptor-binding domain"/>
    <property type="match status" value="1"/>
</dbReference>
<accession>A0A9Q0RBL4</accession>
<evidence type="ECO:0000259" key="5">
    <source>
        <dbReference type="SMART" id="SM01360"/>
    </source>
</evidence>
<dbReference type="GO" id="GO:0005615">
    <property type="term" value="C:extracellular space"/>
    <property type="evidence" value="ECO:0007669"/>
    <property type="project" value="InterPro"/>
</dbReference>
<organism evidence="6 7">
    <name type="scientific">Anaeramoeba ignava</name>
    <name type="common">Anaerobic marine amoeba</name>
    <dbReference type="NCBI Taxonomy" id="1746090"/>
    <lineage>
        <taxon>Eukaryota</taxon>
        <taxon>Metamonada</taxon>
        <taxon>Anaeramoebidae</taxon>
        <taxon>Anaeramoeba</taxon>
    </lineage>
</organism>
<dbReference type="Pfam" id="PF01835">
    <property type="entry name" value="MG2"/>
    <property type="match status" value="1"/>
</dbReference>
<name>A0A9Q0RBL4_ANAIG</name>
<dbReference type="SMART" id="SM01359">
    <property type="entry name" value="A2M_N_2"/>
    <property type="match status" value="1"/>
</dbReference>
<dbReference type="SUPFAM" id="SSF49410">
    <property type="entry name" value="Alpha-macroglobulin receptor domain"/>
    <property type="match status" value="1"/>
</dbReference>
<dbReference type="SMART" id="SM01360">
    <property type="entry name" value="A2M"/>
    <property type="match status" value="1"/>
</dbReference>
<evidence type="ECO:0000256" key="2">
    <source>
        <dbReference type="ARBA" id="ARBA00022966"/>
    </source>
</evidence>